<dbReference type="RefSeq" id="WP_130348266.1">
    <property type="nucleotide sequence ID" value="NZ_SGWQ01000014.1"/>
</dbReference>
<comment type="caution">
    <text evidence="1">The sequence shown here is derived from an EMBL/GenBank/DDBJ whole genome shotgun (WGS) entry which is preliminary data.</text>
</comment>
<accession>A0A4Q7KD39</accession>
<evidence type="ECO:0000313" key="2">
    <source>
        <dbReference type="Proteomes" id="UP000294257"/>
    </source>
</evidence>
<reference evidence="1 2" key="1">
    <citation type="submission" date="2019-02" db="EMBL/GenBank/DDBJ databases">
        <title>Genomic Encyclopedia of Type Strains, Phase IV (KMG-IV): sequencing the most valuable type-strain genomes for metagenomic binning, comparative biology and taxonomic classification.</title>
        <authorList>
            <person name="Goeker M."/>
        </authorList>
    </citation>
    <scope>NUCLEOTIDE SEQUENCE [LARGE SCALE GENOMIC DNA]</scope>
    <source>
        <strain evidence="1 2">DSM 101727</strain>
    </source>
</reference>
<organism evidence="1 2">
    <name type="scientific">Herbihabitans rhizosphaerae</name>
    <dbReference type="NCBI Taxonomy" id="1872711"/>
    <lineage>
        <taxon>Bacteria</taxon>
        <taxon>Bacillati</taxon>
        <taxon>Actinomycetota</taxon>
        <taxon>Actinomycetes</taxon>
        <taxon>Pseudonocardiales</taxon>
        <taxon>Pseudonocardiaceae</taxon>
        <taxon>Herbihabitans</taxon>
    </lineage>
</organism>
<name>A0A4Q7KD39_9PSEU</name>
<gene>
    <name evidence="1" type="ORF">EV193_114152</name>
</gene>
<proteinExistence type="predicted"/>
<dbReference type="EMBL" id="SGWQ01000014">
    <property type="protein sequence ID" value="RZS31459.1"/>
    <property type="molecule type" value="Genomic_DNA"/>
</dbReference>
<dbReference type="Proteomes" id="UP000294257">
    <property type="component" value="Unassembled WGS sequence"/>
</dbReference>
<sequence>MSVSWDRAHRRYELVNAVLGDVAWTGTPEISESRRAEIDREYGEFGEFLADVQRRWYRTFDARLDAVLEDADSDGDALAGATAVLWRQVAVDLWPTCVLLNAHAGHASIAPIEAHHAERLFAVTGFDHRLYRVDSPQRTVRRRVLPMCRLSRWRTASA</sequence>
<evidence type="ECO:0000313" key="1">
    <source>
        <dbReference type="EMBL" id="RZS31459.1"/>
    </source>
</evidence>
<dbReference type="OrthoDB" id="3698149at2"/>
<dbReference type="AlphaFoldDB" id="A0A4Q7KD39"/>
<protein>
    <submittedName>
        <fullName evidence="1">Uncharacterized protein</fullName>
    </submittedName>
</protein>
<keyword evidence="2" id="KW-1185">Reference proteome</keyword>